<reference evidence="2 3" key="1">
    <citation type="submission" date="2018-07" db="EMBL/GenBank/DDBJ databases">
        <title>The genomes of Aspergillus section Nigri reveals drivers in fungal speciation.</title>
        <authorList>
            <consortium name="DOE Joint Genome Institute"/>
            <person name="Vesth T.C."/>
            <person name="Nybo J."/>
            <person name="Theobald S."/>
            <person name="Brandl J."/>
            <person name="Frisvad J.C."/>
            <person name="Nielsen K.F."/>
            <person name="Lyhne E.K."/>
            <person name="Kogle M.E."/>
            <person name="Kuo A."/>
            <person name="Riley R."/>
            <person name="Clum A."/>
            <person name="Nolan M."/>
            <person name="Lipzen A."/>
            <person name="Salamov A."/>
            <person name="Henrissat B."/>
            <person name="Wiebenga A."/>
            <person name="De vries R.P."/>
            <person name="Grigoriev I.V."/>
            <person name="Mortensen U.H."/>
            <person name="Andersen M.R."/>
            <person name="Baker S.E."/>
        </authorList>
    </citation>
    <scope>NUCLEOTIDE SEQUENCE [LARGE SCALE GENOMIC DNA]</scope>
    <source>
        <strain evidence="2 3">CBS 139.54b</strain>
    </source>
</reference>
<keyword evidence="1" id="KW-0472">Membrane</keyword>
<evidence type="ECO:0000313" key="2">
    <source>
        <dbReference type="EMBL" id="RDH32520.1"/>
    </source>
</evidence>
<sequence>MHSRQCRQPVVTLYLLIIRATAPLVRWLGLAGLGAMFASFGSYVAYENSAG</sequence>
<keyword evidence="1" id="KW-0812">Transmembrane</keyword>
<evidence type="ECO:0000313" key="3">
    <source>
        <dbReference type="Proteomes" id="UP000253729"/>
    </source>
</evidence>
<dbReference type="AlphaFoldDB" id="A0A3F3Q037"/>
<gene>
    <name evidence="2" type="ORF">BDQ94DRAFT_145374</name>
</gene>
<proteinExistence type="predicted"/>
<dbReference type="RefSeq" id="XP_026625542.1">
    <property type="nucleotide sequence ID" value="XM_026766631.1"/>
</dbReference>
<keyword evidence="1" id="KW-1133">Transmembrane helix</keyword>
<dbReference type="GeneID" id="38134987"/>
<evidence type="ECO:0000256" key="1">
    <source>
        <dbReference type="SAM" id="Phobius"/>
    </source>
</evidence>
<protein>
    <submittedName>
        <fullName evidence="2">Uncharacterized protein</fullName>
    </submittedName>
</protein>
<dbReference type="EMBL" id="KZ852050">
    <property type="protein sequence ID" value="RDH32520.1"/>
    <property type="molecule type" value="Genomic_DNA"/>
</dbReference>
<feature type="transmembrane region" description="Helical" evidence="1">
    <location>
        <begin position="24"/>
        <end position="46"/>
    </location>
</feature>
<keyword evidence="3" id="KW-1185">Reference proteome</keyword>
<dbReference type="Proteomes" id="UP000253729">
    <property type="component" value="Unassembled WGS sequence"/>
</dbReference>
<organism evidence="2 3">
    <name type="scientific">Aspergillus welwitschiae</name>
    <dbReference type="NCBI Taxonomy" id="1341132"/>
    <lineage>
        <taxon>Eukaryota</taxon>
        <taxon>Fungi</taxon>
        <taxon>Dikarya</taxon>
        <taxon>Ascomycota</taxon>
        <taxon>Pezizomycotina</taxon>
        <taxon>Eurotiomycetes</taxon>
        <taxon>Eurotiomycetidae</taxon>
        <taxon>Eurotiales</taxon>
        <taxon>Aspergillaceae</taxon>
        <taxon>Aspergillus</taxon>
        <taxon>Aspergillus subgen. Circumdati</taxon>
    </lineage>
</organism>
<name>A0A3F3Q037_9EURO</name>
<accession>A0A3F3Q037</accession>